<dbReference type="SUPFAM" id="SSF48403">
    <property type="entry name" value="Ankyrin repeat"/>
    <property type="match status" value="2"/>
</dbReference>
<feature type="domain" description="Nephrocystin 3-like N-terminal" evidence="4">
    <location>
        <begin position="921"/>
        <end position="1129"/>
    </location>
</feature>
<accession>A0A9P8I564</accession>
<dbReference type="InterPro" id="IPR002110">
    <property type="entry name" value="Ankyrin_rpt"/>
</dbReference>
<dbReference type="SMART" id="SM00248">
    <property type="entry name" value="ANK"/>
    <property type="match status" value="15"/>
</dbReference>
<dbReference type="PANTHER" id="PTHR24123:SF33">
    <property type="entry name" value="PROTEIN HOS4"/>
    <property type="match status" value="1"/>
</dbReference>
<dbReference type="PANTHER" id="PTHR24123">
    <property type="entry name" value="ANKYRIN REPEAT-CONTAINING"/>
    <property type="match status" value="1"/>
</dbReference>
<dbReference type="OrthoDB" id="427518at2759"/>
<dbReference type="SUPFAM" id="SSF52540">
    <property type="entry name" value="P-loop containing nucleoside triphosphate hydrolases"/>
    <property type="match status" value="1"/>
</dbReference>
<evidence type="ECO:0000259" key="4">
    <source>
        <dbReference type="Pfam" id="PF24883"/>
    </source>
</evidence>
<dbReference type="Gene3D" id="3.40.50.300">
    <property type="entry name" value="P-loop containing nucleotide triphosphate hydrolases"/>
    <property type="match status" value="1"/>
</dbReference>
<name>A0A9P8I564_9PEZI</name>
<feature type="repeat" description="ANK" evidence="3">
    <location>
        <begin position="1868"/>
        <end position="1900"/>
    </location>
</feature>
<dbReference type="Pfam" id="PF13637">
    <property type="entry name" value="Ank_4"/>
    <property type="match status" value="1"/>
</dbReference>
<dbReference type="EMBL" id="JAGHQL010000188">
    <property type="protein sequence ID" value="KAH0536662.1"/>
    <property type="molecule type" value="Genomic_DNA"/>
</dbReference>
<evidence type="ECO:0000256" key="2">
    <source>
        <dbReference type="ARBA" id="ARBA00023043"/>
    </source>
</evidence>
<dbReference type="Gene3D" id="3.40.50.1820">
    <property type="entry name" value="alpha/beta hydrolase"/>
    <property type="match status" value="1"/>
</dbReference>
<keyword evidence="7" id="KW-1185">Reference proteome</keyword>
<organism evidence="6 7">
    <name type="scientific">Glutinoglossum americanum</name>
    <dbReference type="NCBI Taxonomy" id="1670608"/>
    <lineage>
        <taxon>Eukaryota</taxon>
        <taxon>Fungi</taxon>
        <taxon>Dikarya</taxon>
        <taxon>Ascomycota</taxon>
        <taxon>Pezizomycotina</taxon>
        <taxon>Geoglossomycetes</taxon>
        <taxon>Geoglossales</taxon>
        <taxon>Geoglossaceae</taxon>
        <taxon>Glutinoglossum</taxon>
    </lineage>
</organism>
<dbReference type="Gene3D" id="1.25.40.20">
    <property type="entry name" value="Ankyrin repeat-containing domain"/>
    <property type="match status" value="7"/>
</dbReference>
<feature type="repeat" description="ANK" evidence="3">
    <location>
        <begin position="1736"/>
        <end position="1768"/>
    </location>
</feature>
<gene>
    <name evidence="6" type="ORF">FGG08_006488</name>
</gene>
<feature type="repeat" description="ANK" evidence="3">
    <location>
        <begin position="1670"/>
        <end position="1702"/>
    </location>
</feature>
<dbReference type="Pfam" id="PF25053">
    <property type="entry name" value="DUF7791"/>
    <property type="match status" value="1"/>
</dbReference>
<dbReference type="InterPro" id="IPR056884">
    <property type="entry name" value="NPHP3-like_N"/>
</dbReference>
<dbReference type="InterPro" id="IPR036770">
    <property type="entry name" value="Ankyrin_rpt-contain_sf"/>
</dbReference>
<dbReference type="Pfam" id="PF00023">
    <property type="entry name" value="Ank"/>
    <property type="match status" value="1"/>
</dbReference>
<feature type="repeat" description="ANK" evidence="3">
    <location>
        <begin position="1802"/>
        <end position="1834"/>
    </location>
</feature>
<protein>
    <recommendedName>
        <fullName evidence="8">Ankyrin repeat domain-containing protein 50</fullName>
    </recommendedName>
</protein>
<evidence type="ECO:0000313" key="6">
    <source>
        <dbReference type="EMBL" id="KAH0536662.1"/>
    </source>
</evidence>
<dbReference type="InterPro" id="IPR029058">
    <property type="entry name" value="AB_hydrolase_fold"/>
</dbReference>
<evidence type="ECO:0000256" key="1">
    <source>
        <dbReference type="ARBA" id="ARBA00022737"/>
    </source>
</evidence>
<dbReference type="Proteomes" id="UP000698800">
    <property type="component" value="Unassembled WGS sequence"/>
</dbReference>
<proteinExistence type="predicted"/>
<dbReference type="PRINTS" id="PR01415">
    <property type="entry name" value="ANKYRIN"/>
</dbReference>
<dbReference type="InterPro" id="IPR051165">
    <property type="entry name" value="Multifunctional_ANK_Repeat"/>
</dbReference>
<feature type="repeat" description="ANK" evidence="3">
    <location>
        <begin position="1512"/>
        <end position="1538"/>
    </location>
</feature>
<feature type="repeat" description="ANK" evidence="3">
    <location>
        <begin position="1835"/>
        <end position="1867"/>
    </location>
</feature>
<feature type="repeat" description="ANK" evidence="3">
    <location>
        <begin position="1901"/>
        <end position="1933"/>
    </location>
</feature>
<evidence type="ECO:0000313" key="7">
    <source>
        <dbReference type="Proteomes" id="UP000698800"/>
    </source>
</evidence>
<dbReference type="PROSITE" id="PS50297">
    <property type="entry name" value="ANK_REP_REGION"/>
    <property type="match status" value="11"/>
</dbReference>
<reference evidence="6" key="1">
    <citation type="submission" date="2021-03" db="EMBL/GenBank/DDBJ databases">
        <title>Comparative genomics and phylogenomic investigation of the class Geoglossomycetes provide insights into ecological specialization and systematics.</title>
        <authorList>
            <person name="Melie T."/>
            <person name="Pirro S."/>
            <person name="Miller A.N."/>
            <person name="Quandt A."/>
        </authorList>
    </citation>
    <scope>NUCLEOTIDE SEQUENCE</scope>
    <source>
        <strain evidence="6">GBOQ0MN5Z8</strain>
    </source>
</reference>
<dbReference type="Pfam" id="PF24883">
    <property type="entry name" value="NPHP3_N"/>
    <property type="match status" value="1"/>
</dbReference>
<keyword evidence="1" id="KW-0677">Repeat</keyword>
<feature type="repeat" description="ANK" evidence="3">
    <location>
        <begin position="1769"/>
        <end position="1801"/>
    </location>
</feature>
<comment type="caution">
    <text evidence="6">The sequence shown here is derived from an EMBL/GenBank/DDBJ whole genome shotgun (WGS) entry which is preliminary data.</text>
</comment>
<evidence type="ECO:0000256" key="3">
    <source>
        <dbReference type="PROSITE-ProRule" id="PRU00023"/>
    </source>
</evidence>
<feature type="repeat" description="ANK" evidence="3">
    <location>
        <begin position="1571"/>
        <end position="1593"/>
    </location>
</feature>
<feature type="repeat" description="ANK" evidence="3">
    <location>
        <begin position="1703"/>
        <end position="1735"/>
    </location>
</feature>
<keyword evidence="2 3" id="KW-0040">ANK repeat</keyword>
<dbReference type="PROSITE" id="PS50088">
    <property type="entry name" value="ANK_REPEAT"/>
    <property type="match status" value="11"/>
</dbReference>
<sequence>MRKYLADRIRKSKGKDAARKWNDGGEAVPKDNLYGIKVLKEPEPDIPAVVDIVFAHGLTGHPEQTWRCTGALSIDQHSLGDAGSITRGSSWPELLLPAIIPQARILTFGYDADIAHFSEPAGQNSIRDHAADLVAHLAAKRDHIESPNRPIIFVVHSLGGLVCEDALLLSKNSAEPHLQKILECTRGIAFFGTPHAGADLAKFALALANLVRCVQKPNKDLLKILKRNSEVLARIQDDFHTMIRVRKERAEPDIKIHCYIEQIPVSGIRQKSVLTYVKLVVPPESAKLPQYSFSTIRSNHMDMTKFRNQEDPGFQLVSSDLLRWVKALEIPKGSKAQEVGLRLPPPTYRVQGIPATWDSAKTETLLAAYFSETWNGKICGINIHSLAVSINKHTPSQQVATITFENTPEPFYDAKPDGTTETKAEVDFNISGHNITFDCHFHGFTPLCYTNDEDHEIDHAFGCWQSRDNKFMWLRDSLPYLRGLRVVIYGYDGSKLQGSNTPQNLSDITQAFNRYIKSMRVKVGAINEMSVNDRDNFKSIYGVLFFGVPNQGLKNGQWQSITQGRAKRSLIDGLEPGSLALRTLHETFCSNFTFEDSKVISIYETEVASIIEVDSNGRSLDTGRLGILVPRESAEASLPAAPNHKSFPIHRNHHEIGKFTSPHDQEYIQILDELTHFRDDAVDVVRSRFVLDDQGILRITAGIIFEELEYQQTRANSSDSVHDSTAWFFKSPEYETWINGTNGTPEFLWYSRNSDSRSIEIILELLDRLEVVGPRRYTAERIVVAFLCSRCLNWEERMILQAAVDLTEPIGEASLWAILRRLLDTTSCREFSIIVDNVEDLLPGDRTRFLSTLLEYITTARSDTQRNFRVLVASTRVEEIKTKLERFPFIDLEKEAIECLNSLRLKAQNNRERSIEEVQLGTGAWISSDSRFESWRSSGESSLLWILGKPGSGKSTLLKQILKCLLSMHNLQCLGEIPEEAGISIDQRRTVKYSQNKQPRTWSRQSEVTVASFFYSRRGGFAETGHSQMLQSLLFQILKRDIRLYTLFRGQYRSLKTEQKKSQVSWGLEDLQRVFSGLSCFNDFPLRIYLIIDAVDESDDDGRSKTLSLLSDMCSKKHPCIIKAVLGSRYSRDIRASLANPVYTITLDSENGPDIERVVDTRIDDLRRKLGRKREQTSPGDALDELSRYLVNNSRGVFLWVVLVMKALEPFAEEGCSDRHIKKVAEELPLELQDLYEGIVCKLDRSDFNVDTTRKMFAWAISTRRPLTVGEFRDAMAISENVNLSGNLLKENRHEPLERMSVWIAARCGGLLEIHRLQGSSNGAITGDAKPGDTVQLLHHTTREFLLSKHTNPFIASQIEAESLIATACVRYLILSLSGHAIPGGANFSKEDARCWRSGEYRKFVEYLSDRPLLTYALKFLPEHLEEPNKKSAIDLKQSILQIKKEPWSPSWCLLALWSQNFLRGFETDFGMCHGQPFRTTTLVTAARHGYSNVVKILIAAGTVIDEFDRLNNFTALQAAAFSGHCRIVEYLIGIGANTAGALHGAALNGHEAVTKLLLENGADVNARDDNGWTALDKAAESGHETVVRLLLKPRLLGVFNNTWSNALLRAAKNGHQAVVKVLLDRGVMKRIRGTVSWKALHKAAKNGHEAVVKMLLNVIGASGQVWDTNGWKALHKAAVNGHETVVRVLLEKVVDINAKNGDGRTALHWAGESGHEAVVRLLLENGADVDSKDRFGWTALRWASGGGHEAVVRLLLENGADVDSKDRFEWTALRWASEGGHEAVVRLLLEDGADANAKDGYGWTALHWAGEGGHEAVVRLLLNKGADVNAMDKHGWETLSWAANGGHESVIRPLLEKGADVDAMDSGGWTALCRAADRGHEAVVQLLLEKGADVDAMDRDGWTALRWAANGGHESVVRLLLKMGANVNAKDNDGWTVLRWAASGCHEAVVQLLLEWGSETPAST</sequence>
<dbReference type="SUPFAM" id="SSF53474">
    <property type="entry name" value="alpha/beta-Hydrolases"/>
    <property type="match status" value="1"/>
</dbReference>
<feature type="repeat" description="ANK" evidence="3">
    <location>
        <begin position="1538"/>
        <end position="1570"/>
    </location>
</feature>
<dbReference type="Pfam" id="PF12796">
    <property type="entry name" value="Ank_2"/>
    <property type="match status" value="4"/>
</dbReference>
<dbReference type="InterPro" id="IPR027417">
    <property type="entry name" value="P-loop_NTPase"/>
</dbReference>
<feature type="domain" description="DUF7791" evidence="5">
    <location>
        <begin position="1290"/>
        <end position="1362"/>
    </location>
</feature>
<evidence type="ECO:0000259" key="5">
    <source>
        <dbReference type="Pfam" id="PF25053"/>
    </source>
</evidence>
<evidence type="ECO:0008006" key="8">
    <source>
        <dbReference type="Google" id="ProtNLM"/>
    </source>
</evidence>
<dbReference type="InterPro" id="IPR056693">
    <property type="entry name" value="DUF7791"/>
</dbReference>